<dbReference type="SUPFAM" id="SSF47459">
    <property type="entry name" value="HLH, helix-loop-helix DNA-binding domain"/>
    <property type="match status" value="1"/>
</dbReference>
<keyword evidence="2" id="KW-0805">Transcription regulation</keyword>
<dbReference type="GO" id="GO:0000978">
    <property type="term" value="F:RNA polymerase II cis-regulatory region sequence-specific DNA binding"/>
    <property type="evidence" value="ECO:0007669"/>
    <property type="project" value="TreeGrafter"/>
</dbReference>
<evidence type="ECO:0000256" key="3">
    <source>
        <dbReference type="ARBA" id="ARBA00023163"/>
    </source>
</evidence>
<reference evidence="7 8" key="1">
    <citation type="submission" date="2014-09" db="EMBL/GenBank/DDBJ databases">
        <authorList>
            <person name="Magalhaes I.L.F."/>
            <person name="Oliveira U."/>
            <person name="Santos F.R."/>
            <person name="Vidigal T.H.D.A."/>
            <person name="Brescovit A.D."/>
            <person name="Santos A.J."/>
        </authorList>
    </citation>
    <scope>NUCLEOTIDE SEQUENCE [LARGE SCALE GENOMIC DNA]</scope>
</reference>
<keyword evidence="4" id="KW-0539">Nucleus</keyword>
<dbReference type="PROSITE" id="PS50888">
    <property type="entry name" value="BHLH"/>
    <property type="match status" value="1"/>
</dbReference>
<dbReference type="InterPro" id="IPR036638">
    <property type="entry name" value="HLH_DNA-bd_sf"/>
</dbReference>
<keyword evidence="8" id="KW-1185">Reference proteome</keyword>
<proteinExistence type="predicted"/>
<name>A0A0P1BAB6_9BASI</name>
<dbReference type="AlphaFoldDB" id="A0A0P1BAB6"/>
<organism evidence="7 8">
    <name type="scientific">Ceraceosorus bombacis</name>
    <dbReference type="NCBI Taxonomy" id="401625"/>
    <lineage>
        <taxon>Eukaryota</taxon>
        <taxon>Fungi</taxon>
        <taxon>Dikarya</taxon>
        <taxon>Basidiomycota</taxon>
        <taxon>Ustilaginomycotina</taxon>
        <taxon>Exobasidiomycetes</taxon>
        <taxon>Ceraceosorales</taxon>
        <taxon>Ceraceosoraceae</taxon>
        <taxon>Ceraceosorus</taxon>
    </lineage>
</organism>
<dbReference type="EMBL" id="CCYA01000192">
    <property type="protein sequence ID" value="CEH12816.1"/>
    <property type="molecule type" value="Genomic_DNA"/>
</dbReference>
<accession>A0A0P1BAB6</accession>
<comment type="subcellular location">
    <subcellularLocation>
        <location evidence="1">Nucleus</location>
    </subcellularLocation>
</comment>
<keyword evidence="3" id="KW-0804">Transcription</keyword>
<dbReference type="InterPro" id="IPR011598">
    <property type="entry name" value="bHLH_dom"/>
</dbReference>
<dbReference type="Pfam" id="PF00010">
    <property type="entry name" value="HLH"/>
    <property type="match status" value="1"/>
</dbReference>
<dbReference type="GO" id="GO:0000981">
    <property type="term" value="F:DNA-binding transcription factor activity, RNA polymerase II-specific"/>
    <property type="evidence" value="ECO:0007669"/>
    <property type="project" value="TreeGrafter"/>
</dbReference>
<evidence type="ECO:0000256" key="4">
    <source>
        <dbReference type="ARBA" id="ARBA00023242"/>
    </source>
</evidence>
<dbReference type="GO" id="GO:0005634">
    <property type="term" value="C:nucleus"/>
    <property type="evidence" value="ECO:0007669"/>
    <property type="project" value="UniProtKB-SubCell"/>
</dbReference>
<dbReference type="InterPro" id="IPR051732">
    <property type="entry name" value="USF"/>
</dbReference>
<feature type="compositionally biased region" description="Basic residues" evidence="5">
    <location>
        <begin position="28"/>
        <end position="40"/>
    </location>
</feature>
<sequence length="134" mass="15353">MPSIATSTTKAKALEEDDAAPPQSASTRKTRPLRRKTSHSVIERRRREKINERLIRLQESVPACRQEAQEMLSSKLSNVKGKKRLAEADRQEEIERRIKQEMVLEKLCIISHTVGACCEPICIASHRSDCDRWD</sequence>
<dbReference type="PANTHER" id="PTHR46117:SF3">
    <property type="entry name" value="FI24210P1"/>
    <property type="match status" value="1"/>
</dbReference>
<feature type="domain" description="BHLH" evidence="6">
    <location>
        <begin position="34"/>
        <end position="101"/>
    </location>
</feature>
<evidence type="ECO:0000256" key="1">
    <source>
        <dbReference type="ARBA" id="ARBA00004123"/>
    </source>
</evidence>
<evidence type="ECO:0000256" key="5">
    <source>
        <dbReference type="SAM" id="MobiDB-lite"/>
    </source>
</evidence>
<evidence type="ECO:0000256" key="2">
    <source>
        <dbReference type="ARBA" id="ARBA00023015"/>
    </source>
</evidence>
<dbReference type="OrthoDB" id="690068at2759"/>
<protein>
    <submittedName>
        <fullName evidence="7">STEROL REGULATORY ELEMENT-BINDING PROTEIN</fullName>
    </submittedName>
</protein>
<evidence type="ECO:0000313" key="8">
    <source>
        <dbReference type="Proteomes" id="UP000054845"/>
    </source>
</evidence>
<feature type="region of interest" description="Disordered" evidence="5">
    <location>
        <begin position="1"/>
        <end position="45"/>
    </location>
</feature>
<dbReference type="Proteomes" id="UP000054845">
    <property type="component" value="Unassembled WGS sequence"/>
</dbReference>
<dbReference type="STRING" id="401625.A0A0P1BAB6"/>
<dbReference type="GO" id="GO:0046983">
    <property type="term" value="F:protein dimerization activity"/>
    <property type="evidence" value="ECO:0007669"/>
    <property type="project" value="InterPro"/>
</dbReference>
<dbReference type="Gene3D" id="4.10.280.10">
    <property type="entry name" value="Helix-loop-helix DNA-binding domain"/>
    <property type="match status" value="1"/>
</dbReference>
<feature type="compositionally biased region" description="Polar residues" evidence="5">
    <location>
        <begin position="1"/>
        <end position="10"/>
    </location>
</feature>
<evidence type="ECO:0000313" key="7">
    <source>
        <dbReference type="EMBL" id="CEH12816.1"/>
    </source>
</evidence>
<evidence type="ECO:0000259" key="6">
    <source>
        <dbReference type="PROSITE" id="PS50888"/>
    </source>
</evidence>
<dbReference type="PANTHER" id="PTHR46117">
    <property type="entry name" value="FI24210P1"/>
    <property type="match status" value="1"/>
</dbReference>